<keyword evidence="2" id="KW-1185">Reference proteome</keyword>
<name>A0AAE1FWA2_PETCI</name>
<sequence length="107" mass="11436">MIPLTLPARLALLTPHACYSHARVSSGKPRTLHPPPGHFQSLPFTPGGTCRVLDTFSLARALWVLPSLLCYSCTAPALHTLTPAPVLRDTRGLVLPLSGTSCFTHGL</sequence>
<evidence type="ECO:0000313" key="1">
    <source>
        <dbReference type="EMBL" id="KAK3880726.1"/>
    </source>
</evidence>
<accession>A0AAE1FWA2</accession>
<dbReference type="AlphaFoldDB" id="A0AAE1FWA2"/>
<proteinExistence type="predicted"/>
<dbReference type="EMBL" id="JAWQEG010001297">
    <property type="protein sequence ID" value="KAK3880726.1"/>
    <property type="molecule type" value="Genomic_DNA"/>
</dbReference>
<reference evidence="1" key="1">
    <citation type="submission" date="2023-10" db="EMBL/GenBank/DDBJ databases">
        <title>Genome assemblies of two species of porcelain crab, Petrolisthes cinctipes and Petrolisthes manimaculis (Anomura: Porcellanidae).</title>
        <authorList>
            <person name="Angst P."/>
        </authorList>
    </citation>
    <scope>NUCLEOTIDE SEQUENCE</scope>
    <source>
        <strain evidence="1">PB745_01</strain>
        <tissue evidence="1">Gill</tissue>
    </source>
</reference>
<organism evidence="1 2">
    <name type="scientific">Petrolisthes cinctipes</name>
    <name type="common">Flat porcelain crab</name>
    <dbReference type="NCBI Taxonomy" id="88211"/>
    <lineage>
        <taxon>Eukaryota</taxon>
        <taxon>Metazoa</taxon>
        <taxon>Ecdysozoa</taxon>
        <taxon>Arthropoda</taxon>
        <taxon>Crustacea</taxon>
        <taxon>Multicrustacea</taxon>
        <taxon>Malacostraca</taxon>
        <taxon>Eumalacostraca</taxon>
        <taxon>Eucarida</taxon>
        <taxon>Decapoda</taxon>
        <taxon>Pleocyemata</taxon>
        <taxon>Anomura</taxon>
        <taxon>Galatheoidea</taxon>
        <taxon>Porcellanidae</taxon>
        <taxon>Petrolisthes</taxon>
    </lineage>
</organism>
<gene>
    <name evidence="1" type="ORF">Pcinc_014798</name>
</gene>
<comment type="caution">
    <text evidence="1">The sequence shown here is derived from an EMBL/GenBank/DDBJ whole genome shotgun (WGS) entry which is preliminary data.</text>
</comment>
<dbReference type="Proteomes" id="UP001286313">
    <property type="component" value="Unassembled WGS sequence"/>
</dbReference>
<evidence type="ECO:0000313" key="2">
    <source>
        <dbReference type="Proteomes" id="UP001286313"/>
    </source>
</evidence>
<protein>
    <submittedName>
        <fullName evidence="1">Uncharacterized protein</fullName>
    </submittedName>
</protein>